<dbReference type="KEGG" id="dti:Desti_2939"/>
<evidence type="ECO:0000313" key="1">
    <source>
        <dbReference type="EMBL" id="AFM25608.1"/>
    </source>
</evidence>
<keyword evidence="2" id="KW-1185">Reference proteome</keyword>
<evidence type="ECO:0000313" key="2">
    <source>
        <dbReference type="Proteomes" id="UP000006055"/>
    </source>
</evidence>
<accession>I4C7R7</accession>
<sequence>MSVKISSWLISFYCMTPARKDLRRMLVSEANRIARGRLWSHARTRNNFFYSGNGVRRLPRRSAPRNDKH</sequence>
<dbReference type="AlphaFoldDB" id="I4C7R7"/>
<organism evidence="1 2">
    <name type="scientific">Desulfomonile tiedjei (strain ATCC 49306 / DSM 6799 / DCB-1)</name>
    <dbReference type="NCBI Taxonomy" id="706587"/>
    <lineage>
        <taxon>Bacteria</taxon>
        <taxon>Pseudomonadati</taxon>
        <taxon>Thermodesulfobacteriota</taxon>
        <taxon>Desulfomonilia</taxon>
        <taxon>Desulfomonilales</taxon>
        <taxon>Desulfomonilaceae</taxon>
        <taxon>Desulfomonile</taxon>
    </lineage>
</organism>
<dbReference type="STRING" id="706587.Desti_2939"/>
<proteinExistence type="predicted"/>
<reference evidence="2" key="1">
    <citation type="submission" date="2012-06" db="EMBL/GenBank/DDBJ databases">
        <title>Complete sequence of chromosome of Desulfomonile tiedjei DSM 6799.</title>
        <authorList>
            <person name="Lucas S."/>
            <person name="Copeland A."/>
            <person name="Lapidus A."/>
            <person name="Glavina del Rio T."/>
            <person name="Dalin E."/>
            <person name="Tice H."/>
            <person name="Bruce D."/>
            <person name="Goodwin L."/>
            <person name="Pitluck S."/>
            <person name="Peters L."/>
            <person name="Ovchinnikova G."/>
            <person name="Zeytun A."/>
            <person name="Lu M."/>
            <person name="Kyrpides N."/>
            <person name="Mavromatis K."/>
            <person name="Ivanova N."/>
            <person name="Brettin T."/>
            <person name="Detter J.C."/>
            <person name="Han C."/>
            <person name="Larimer F."/>
            <person name="Land M."/>
            <person name="Hauser L."/>
            <person name="Markowitz V."/>
            <person name="Cheng J.-F."/>
            <person name="Hugenholtz P."/>
            <person name="Woyke T."/>
            <person name="Wu D."/>
            <person name="Spring S."/>
            <person name="Schroeder M."/>
            <person name="Brambilla E."/>
            <person name="Klenk H.-P."/>
            <person name="Eisen J.A."/>
        </authorList>
    </citation>
    <scope>NUCLEOTIDE SEQUENCE [LARGE SCALE GENOMIC DNA]</scope>
    <source>
        <strain evidence="2">ATCC 49306 / DSM 6799 / DCB-1</strain>
    </source>
</reference>
<dbReference type="HOGENOM" id="CLU_2769142_0_0_7"/>
<dbReference type="Proteomes" id="UP000006055">
    <property type="component" value="Chromosome"/>
</dbReference>
<name>I4C7R7_DESTA</name>
<protein>
    <submittedName>
        <fullName evidence="1">Uncharacterized protein</fullName>
    </submittedName>
</protein>
<dbReference type="EMBL" id="CP003360">
    <property type="protein sequence ID" value="AFM25608.1"/>
    <property type="molecule type" value="Genomic_DNA"/>
</dbReference>
<gene>
    <name evidence="1" type="ordered locus">Desti_2939</name>
</gene>